<feature type="chain" id="PRO_5047367940" evidence="1">
    <location>
        <begin position="30"/>
        <end position="371"/>
    </location>
</feature>
<accession>A0ABR6VU60</accession>
<feature type="signal peptide" evidence="1">
    <location>
        <begin position="1"/>
        <end position="29"/>
    </location>
</feature>
<dbReference type="Proteomes" id="UP000659698">
    <property type="component" value="Unassembled WGS sequence"/>
</dbReference>
<keyword evidence="4" id="KW-1185">Reference proteome</keyword>
<sequence>MKPHLPLKQAKFLVLPVFVLLLFTFSAQATHLRAGEIYYKSDTTATRNPFKFFITLVTYSVAQNFEETEATLHFGDCTSQKAARKSRTLLPNAPMPTMANVYEFEHTYAGPGTYQLTYWGANRNAGVVNISSSVAQMFLVQSTLTVDPFIGTNRSPVFKFPPVDIAVRNQLFTHNSAAVDADGDSLSYKLVTPLTSNSESTCGTPLPNAAPGHRGLENFLGYADTGSPAGVSLNRNTGQLTWNSPGMLGEFIVTMVVEEWRDGRLIGKVMRDRQILVHETAIVTGVSEEVEQLVSAYPNPASSALMLKAPSFVLLRGTQAYNALGKPLALPSPVKSTDGWVFDVQNAPEGFYLLHLQTSHGKIVRKFVVKR</sequence>
<comment type="caution">
    <text evidence="3">The sequence shown here is derived from an EMBL/GenBank/DDBJ whole genome shotgun (WGS) entry which is preliminary data.</text>
</comment>
<evidence type="ECO:0000313" key="3">
    <source>
        <dbReference type="EMBL" id="MBC3540353.1"/>
    </source>
</evidence>
<organism evidence="3 4">
    <name type="scientific">Rufibacter sediminis</name>
    <dbReference type="NCBI Taxonomy" id="2762756"/>
    <lineage>
        <taxon>Bacteria</taxon>
        <taxon>Pseudomonadati</taxon>
        <taxon>Bacteroidota</taxon>
        <taxon>Cytophagia</taxon>
        <taxon>Cytophagales</taxon>
        <taxon>Hymenobacteraceae</taxon>
        <taxon>Rufibacter</taxon>
    </lineage>
</organism>
<gene>
    <name evidence="3" type="ORF">H7U12_11735</name>
</gene>
<dbReference type="InterPro" id="IPR026444">
    <property type="entry name" value="Secre_tail"/>
</dbReference>
<protein>
    <submittedName>
        <fullName evidence="3">T9SS type A sorting domain-containing protein</fullName>
    </submittedName>
</protein>
<proteinExistence type="predicted"/>
<dbReference type="EMBL" id="JACOAF010000029">
    <property type="protein sequence ID" value="MBC3540353.1"/>
    <property type="molecule type" value="Genomic_DNA"/>
</dbReference>
<name>A0ABR6VU60_9BACT</name>
<keyword evidence="1" id="KW-0732">Signal</keyword>
<feature type="domain" description="Secretion system C-terminal sorting" evidence="2">
    <location>
        <begin position="297"/>
        <end position="369"/>
    </location>
</feature>
<reference evidence="3 4" key="1">
    <citation type="journal article" date="2019" name="Int. J. Syst. Evol. Microbiol.">
        <title>Rufibacter sediminis sp. nov., isolated from freshwater lake sediment.</title>
        <authorList>
            <person name="Qu J.H."/>
            <person name="Zhang L.J."/>
            <person name="Fu Y.H."/>
            <person name="Li H.F."/>
        </authorList>
    </citation>
    <scope>NUCLEOTIDE SEQUENCE [LARGE SCALE GENOMIC DNA]</scope>
    <source>
        <strain evidence="3 4">H-1</strain>
    </source>
</reference>
<dbReference type="RefSeq" id="WP_186637934.1">
    <property type="nucleotide sequence ID" value="NZ_JACOAF010000029.1"/>
</dbReference>
<dbReference type="NCBIfam" id="TIGR04183">
    <property type="entry name" value="Por_Secre_tail"/>
    <property type="match status" value="1"/>
</dbReference>
<evidence type="ECO:0000259" key="2">
    <source>
        <dbReference type="Pfam" id="PF18962"/>
    </source>
</evidence>
<evidence type="ECO:0000313" key="4">
    <source>
        <dbReference type="Proteomes" id="UP000659698"/>
    </source>
</evidence>
<dbReference type="Pfam" id="PF18962">
    <property type="entry name" value="Por_Secre_tail"/>
    <property type="match status" value="1"/>
</dbReference>
<evidence type="ECO:0000256" key="1">
    <source>
        <dbReference type="SAM" id="SignalP"/>
    </source>
</evidence>